<feature type="compositionally biased region" description="Basic and acidic residues" evidence="1">
    <location>
        <begin position="11"/>
        <end position="22"/>
    </location>
</feature>
<feature type="compositionally biased region" description="Basic residues" evidence="1">
    <location>
        <begin position="1"/>
        <end position="10"/>
    </location>
</feature>
<gene>
    <name evidence="2" type="ORF">BACSTE_02709</name>
</gene>
<name>B0NT92_BACSE</name>
<dbReference type="HOGENOM" id="CLU_2231062_0_0_10"/>
<accession>B0NT92</accession>
<dbReference type="Proteomes" id="UP000004713">
    <property type="component" value="Unassembled WGS sequence"/>
</dbReference>
<organism evidence="2 3">
    <name type="scientific">Bacteroides stercoris ATCC 43183</name>
    <dbReference type="NCBI Taxonomy" id="449673"/>
    <lineage>
        <taxon>Bacteria</taxon>
        <taxon>Pseudomonadati</taxon>
        <taxon>Bacteroidota</taxon>
        <taxon>Bacteroidia</taxon>
        <taxon>Bacteroidales</taxon>
        <taxon>Bacteroidaceae</taxon>
        <taxon>Bacteroides</taxon>
    </lineage>
</organism>
<evidence type="ECO:0000313" key="3">
    <source>
        <dbReference type="Proteomes" id="UP000004713"/>
    </source>
</evidence>
<feature type="region of interest" description="Disordered" evidence="1">
    <location>
        <begin position="1"/>
        <end position="22"/>
    </location>
</feature>
<evidence type="ECO:0000313" key="2">
    <source>
        <dbReference type="EMBL" id="EDS14309.1"/>
    </source>
</evidence>
<reference evidence="2 3" key="2">
    <citation type="submission" date="2007-11" db="EMBL/GenBank/DDBJ databases">
        <authorList>
            <person name="Fulton L."/>
            <person name="Clifton S."/>
            <person name="Fulton B."/>
            <person name="Xu J."/>
            <person name="Minx P."/>
            <person name="Pepin K.H."/>
            <person name="Johnson M."/>
            <person name="Thiruvilangam P."/>
            <person name="Bhonagiri V."/>
            <person name="Nash W.E."/>
            <person name="Mardis E.R."/>
            <person name="Wilson R.K."/>
        </authorList>
    </citation>
    <scope>NUCLEOTIDE SEQUENCE [LARGE SCALE GENOMIC DNA]</scope>
    <source>
        <strain evidence="2 3">ATCC 43183</strain>
    </source>
</reference>
<comment type="caution">
    <text evidence="2">The sequence shown here is derived from an EMBL/GenBank/DDBJ whole genome shotgun (WGS) entry which is preliminary data.</text>
</comment>
<proteinExistence type="predicted"/>
<sequence>MPLHGGTRHKAGYEKIAHRNDSQQKEISTAAFIIEVVRKQGDEHQAGGGAALQEQVEQDKGCKQPQENAAAEYHRCMRIVHQQVVQAGKVYIQLVQKFANIPHRSVYG</sequence>
<protein>
    <submittedName>
        <fullName evidence="2">Uncharacterized protein</fullName>
    </submittedName>
</protein>
<evidence type="ECO:0000256" key="1">
    <source>
        <dbReference type="SAM" id="MobiDB-lite"/>
    </source>
</evidence>
<reference evidence="2 3" key="1">
    <citation type="submission" date="2007-11" db="EMBL/GenBank/DDBJ databases">
        <title>Draft genome sequence of Bacteroides stercoris(ATCC 43183).</title>
        <authorList>
            <person name="Sudarsanam P."/>
            <person name="Ley R."/>
            <person name="Guruge J."/>
            <person name="Turnbaugh P.J."/>
            <person name="Mahowald M."/>
            <person name="Liep D."/>
            <person name="Gordon J."/>
        </authorList>
    </citation>
    <scope>NUCLEOTIDE SEQUENCE [LARGE SCALE GENOMIC DNA]</scope>
    <source>
        <strain evidence="2 3">ATCC 43183</strain>
    </source>
</reference>
<dbReference type="AlphaFoldDB" id="B0NT92"/>
<dbReference type="eggNOG" id="ENOG502ZYST">
    <property type="taxonomic scope" value="Bacteria"/>
</dbReference>
<dbReference type="EMBL" id="ABFZ02000021">
    <property type="protein sequence ID" value="EDS14309.1"/>
    <property type="molecule type" value="Genomic_DNA"/>
</dbReference>